<dbReference type="InterPro" id="IPR050515">
    <property type="entry name" value="Beta-lactam/transpept"/>
</dbReference>
<dbReference type="Pfam" id="PF00905">
    <property type="entry name" value="Transpeptidase"/>
    <property type="match status" value="1"/>
</dbReference>
<dbReference type="Gene3D" id="3.30.10.20">
    <property type="match status" value="1"/>
</dbReference>
<dbReference type="InterPro" id="IPR011927">
    <property type="entry name" value="SpoVD_pbp"/>
</dbReference>
<dbReference type="Gene3D" id="3.30.450.330">
    <property type="match status" value="1"/>
</dbReference>
<dbReference type="RefSeq" id="WP_267152845.1">
    <property type="nucleotide sequence ID" value="NZ_JAPMLT010000011.1"/>
</dbReference>
<dbReference type="SUPFAM" id="SSF54184">
    <property type="entry name" value="Penicillin-binding protein 2x (pbp-2x), c-terminal domain"/>
    <property type="match status" value="1"/>
</dbReference>
<dbReference type="Gene3D" id="3.40.710.10">
    <property type="entry name" value="DD-peptidase/beta-lactamase superfamily"/>
    <property type="match status" value="1"/>
</dbReference>
<evidence type="ECO:0000259" key="4">
    <source>
        <dbReference type="PROSITE" id="PS51178"/>
    </source>
</evidence>
<dbReference type="PROSITE" id="PS51178">
    <property type="entry name" value="PASTA"/>
    <property type="match status" value="1"/>
</dbReference>
<keyword evidence="6" id="KW-1185">Reference proteome</keyword>
<proteinExistence type="inferred from homology"/>
<dbReference type="Gene3D" id="1.10.150.770">
    <property type="match status" value="1"/>
</dbReference>
<comment type="subcellular location">
    <subcellularLocation>
        <location evidence="1">Membrane</location>
    </subcellularLocation>
</comment>
<dbReference type="PANTHER" id="PTHR30627">
    <property type="entry name" value="PEPTIDOGLYCAN D,D-TRANSPEPTIDASE"/>
    <property type="match status" value="1"/>
</dbReference>
<name>A0ABT3X5A6_9BACL</name>
<evidence type="ECO:0000313" key="5">
    <source>
        <dbReference type="EMBL" id="MCX7571601.1"/>
    </source>
</evidence>
<dbReference type="InterPro" id="IPR005311">
    <property type="entry name" value="PBP_dimer"/>
</dbReference>
<reference evidence="5 6" key="1">
    <citation type="submission" date="2022-11" db="EMBL/GenBank/DDBJ databases">
        <title>Study of microbial diversity in lake waters.</title>
        <authorList>
            <person name="Zhang J."/>
        </authorList>
    </citation>
    <scope>NUCLEOTIDE SEQUENCE [LARGE SCALE GENOMIC DNA]</scope>
    <source>
        <strain evidence="5 6">DT12</strain>
    </source>
</reference>
<evidence type="ECO:0000256" key="1">
    <source>
        <dbReference type="ARBA" id="ARBA00004370"/>
    </source>
</evidence>
<evidence type="ECO:0000256" key="3">
    <source>
        <dbReference type="ARBA" id="ARBA00023136"/>
    </source>
</evidence>
<keyword evidence="3" id="KW-0472">Membrane</keyword>
<dbReference type="NCBIfam" id="TIGR02214">
    <property type="entry name" value="spoVD_pbp"/>
    <property type="match status" value="1"/>
</dbReference>
<dbReference type="SUPFAM" id="SSF56601">
    <property type="entry name" value="beta-lactamase/transpeptidase-like"/>
    <property type="match status" value="1"/>
</dbReference>
<dbReference type="InterPro" id="IPR001460">
    <property type="entry name" value="PCN-bd_Tpept"/>
</dbReference>
<dbReference type="Pfam" id="PF03793">
    <property type="entry name" value="PASTA"/>
    <property type="match status" value="1"/>
</dbReference>
<protein>
    <submittedName>
        <fullName evidence="5">Stage V sporulation protein D</fullName>
    </submittedName>
</protein>
<evidence type="ECO:0000256" key="2">
    <source>
        <dbReference type="ARBA" id="ARBA00007171"/>
    </source>
</evidence>
<organism evidence="5 6">
    <name type="scientific">Tumebacillus lacus</name>
    <dbReference type="NCBI Taxonomy" id="2995335"/>
    <lineage>
        <taxon>Bacteria</taxon>
        <taxon>Bacillati</taxon>
        <taxon>Bacillota</taxon>
        <taxon>Bacilli</taxon>
        <taxon>Bacillales</taxon>
        <taxon>Alicyclobacillaceae</taxon>
        <taxon>Tumebacillus</taxon>
    </lineage>
</organism>
<dbReference type="Gene3D" id="3.90.1310.10">
    <property type="entry name" value="Penicillin-binding protein 2a (Domain 2)"/>
    <property type="match status" value="1"/>
</dbReference>
<dbReference type="SUPFAM" id="SSF56519">
    <property type="entry name" value="Penicillin binding protein dimerisation domain"/>
    <property type="match status" value="1"/>
</dbReference>
<dbReference type="InterPro" id="IPR012338">
    <property type="entry name" value="Beta-lactam/transpept-like"/>
</dbReference>
<gene>
    <name evidence="5" type="ORF">OS242_16755</name>
</gene>
<comment type="caution">
    <text evidence="5">The sequence shown here is derived from an EMBL/GenBank/DDBJ whole genome shotgun (WGS) entry which is preliminary data.</text>
</comment>
<sequence length="650" mass="71052">MRVSNVTLRKRLLVVLVALAVVFTALVVRLGYIQMIQAPWLTAQAEDLWRRNIPVEAKRGTILDRHGEVLAYNGSAPTVVVIPAQVKDKAGTAAKLAPLLDMKQESVQKTISKRTLLVYLQPGGRRIDDAKAKQVRDLKLPGVYVTEESKRMYPYSGLAAHALGFAGVDNQGLTGLERWYDERLKGKPGRISFFANAKGEEMPAENDEFVAPQNGQTLVTTIDRNIQTFVEREIENVVAQYNPDGVMAIVADPKTGEILSLANYPSYDPGHYRDFPADTYNKNLAIWKNFEPGSTFKIVTLAAALEEKKISLNDPFYDPGYFEVGGRKIRCWKRGGHGQETMLEVVENSCNPGFMLMGQKLGKEKLFEYINKFGFGKKSGIDIPGEGTGILFRDLSKVTPTDLATTSFGQAVSVTPIQQVMGVSAVANGGNLMKPHLAKEWRDPETGETMETVQPEVVRRVISEETAAQVRSTLESVVARGTGKNAFREGFRVGGKTGTAQVAENGAYKSNHFIVSFIGMAPADNPRLVAYIAIDNPKAPLVFGGVIAAPVVGNILGDSLHYLNVEPSKEGIAREYQYGDIKPMEVPEIKGMTVQEAQKEMYGSGLQLKVETAGQGNFIVDQQPAAGTKVPPGTTVRLYLTDKSADKPSP</sequence>
<dbReference type="Pfam" id="PF03717">
    <property type="entry name" value="PBP_dimer"/>
    <property type="match status" value="1"/>
</dbReference>
<feature type="domain" description="PASTA" evidence="4">
    <location>
        <begin position="580"/>
        <end position="642"/>
    </location>
</feature>
<dbReference type="InterPro" id="IPR005543">
    <property type="entry name" value="PASTA_dom"/>
</dbReference>
<evidence type="ECO:0000313" key="6">
    <source>
        <dbReference type="Proteomes" id="UP001208017"/>
    </source>
</evidence>
<dbReference type="PANTHER" id="PTHR30627:SF1">
    <property type="entry name" value="PEPTIDOGLYCAN D,D-TRANSPEPTIDASE FTSI"/>
    <property type="match status" value="1"/>
</dbReference>
<dbReference type="SMART" id="SM00740">
    <property type="entry name" value="PASTA"/>
    <property type="match status" value="1"/>
</dbReference>
<dbReference type="EMBL" id="JAPMLT010000011">
    <property type="protein sequence ID" value="MCX7571601.1"/>
    <property type="molecule type" value="Genomic_DNA"/>
</dbReference>
<comment type="similarity">
    <text evidence="2">Belongs to the transpeptidase family.</text>
</comment>
<accession>A0ABT3X5A6</accession>
<dbReference type="InterPro" id="IPR036138">
    <property type="entry name" value="PBP_dimer_sf"/>
</dbReference>
<dbReference type="Proteomes" id="UP001208017">
    <property type="component" value="Unassembled WGS sequence"/>
</dbReference>